<dbReference type="Proteomes" id="UP000327118">
    <property type="component" value="Unassembled WGS sequence"/>
</dbReference>
<evidence type="ECO:0000256" key="3">
    <source>
        <dbReference type="ARBA" id="ARBA00023015"/>
    </source>
</evidence>
<accession>A0A5N6Z2J5</accession>
<dbReference type="InterPro" id="IPR001138">
    <property type="entry name" value="Zn2Cys6_DnaBD"/>
</dbReference>
<comment type="subcellular location">
    <subcellularLocation>
        <location evidence="1">Nucleus</location>
    </subcellularLocation>
</comment>
<evidence type="ECO:0000256" key="6">
    <source>
        <dbReference type="ARBA" id="ARBA00023242"/>
    </source>
</evidence>
<feature type="domain" description="Zn(2)-C6 fungal-type" evidence="8">
    <location>
        <begin position="65"/>
        <end position="99"/>
    </location>
</feature>
<dbReference type="EMBL" id="ML739151">
    <property type="protein sequence ID" value="KAE8351884.1"/>
    <property type="molecule type" value="Genomic_DNA"/>
</dbReference>
<keyword evidence="4" id="KW-0238">DNA-binding</keyword>
<reference evidence="10" key="1">
    <citation type="submission" date="2019-04" db="EMBL/GenBank/DDBJ databases">
        <title>Friends and foes A comparative genomics studyof 23 Aspergillus species from section Flavi.</title>
        <authorList>
            <consortium name="DOE Joint Genome Institute"/>
            <person name="Kjaerbolling I."/>
            <person name="Vesth T."/>
            <person name="Frisvad J.C."/>
            <person name="Nybo J.L."/>
            <person name="Theobald S."/>
            <person name="Kildgaard S."/>
            <person name="Isbrandt T."/>
            <person name="Kuo A."/>
            <person name="Sato A."/>
            <person name="Lyhne E.K."/>
            <person name="Kogle M.E."/>
            <person name="Wiebenga A."/>
            <person name="Kun R.S."/>
            <person name="Lubbers R.J."/>
            <person name="Makela M.R."/>
            <person name="Barry K."/>
            <person name="Chovatia M."/>
            <person name="Clum A."/>
            <person name="Daum C."/>
            <person name="Haridas S."/>
            <person name="He G."/>
            <person name="LaButti K."/>
            <person name="Lipzen A."/>
            <person name="Mondo S."/>
            <person name="Riley R."/>
            <person name="Salamov A."/>
            <person name="Simmons B.A."/>
            <person name="Magnuson J.K."/>
            <person name="Henrissat B."/>
            <person name="Mortensen U.H."/>
            <person name="Larsen T.O."/>
            <person name="Devries R.P."/>
            <person name="Grigoriev I.V."/>
            <person name="Machida M."/>
            <person name="Baker S.E."/>
            <person name="Andersen M.R."/>
        </authorList>
    </citation>
    <scope>NUCLEOTIDE SEQUENCE [LARGE SCALE GENOMIC DNA]</scope>
    <source>
        <strain evidence="10">CBS 553.77</strain>
    </source>
</reference>
<dbReference type="SMART" id="SM00066">
    <property type="entry name" value="GAL4"/>
    <property type="match status" value="1"/>
</dbReference>
<evidence type="ECO:0000256" key="7">
    <source>
        <dbReference type="SAM" id="MobiDB-lite"/>
    </source>
</evidence>
<sequence>MAHPFYTPEDEVGFEPQSKRDVLPLSHSARVSSQQEIVDRTTGAITPIPEGEKSRNSTRRRIPVACNRCRKRKIKCSGDNGDGQGCSNCRNSGNLPCQFLRVNSSMLQTKASGWPYTLPNLALSPAHQRQGTYVPTMAPKQEVLSANPSSYRVSSLLRPSAFEISPTTESQPSYSRPLFGQDHMVNYEDESSTVYSSQPQTYMVPTTGVTADYYGIPWSKTCHSGLNVGRGPNGGLLPEHEAESTFQHPNYAYVVSGPGAQSPDPNFVPSMVSLSSEGQGTDRTLPSPSGRGQLPMGLSVFPTSSEAISGTLLPDCRIGRPWAPKGITENPQSMKQYTPGSLKTSLLSRARLPASDTQEMMFGYVPTISASTSSPLIPSSGIFTRPNLGNSGEELQGNEEAQARRPMASGSSRYAFMEDSPEIYGYSSSEKKRKGPKSDSSAMLMNGLPYTRPPEQLQSSPLAFSFPVADGLPDGTTPEAHRTQALGNPGGLYSEAC</sequence>
<feature type="compositionally biased region" description="Polar residues" evidence="7">
    <location>
        <begin position="274"/>
        <end position="287"/>
    </location>
</feature>
<dbReference type="PANTHER" id="PTHR46910">
    <property type="entry name" value="TRANSCRIPTION FACTOR PDR1"/>
    <property type="match status" value="1"/>
</dbReference>
<dbReference type="PROSITE" id="PS00463">
    <property type="entry name" value="ZN2_CY6_FUNGAL_1"/>
    <property type="match status" value="1"/>
</dbReference>
<proteinExistence type="predicted"/>
<organism evidence="9 10">
    <name type="scientific">Aspergillus coremiiformis</name>
    <dbReference type="NCBI Taxonomy" id="138285"/>
    <lineage>
        <taxon>Eukaryota</taxon>
        <taxon>Fungi</taxon>
        <taxon>Dikarya</taxon>
        <taxon>Ascomycota</taxon>
        <taxon>Pezizomycotina</taxon>
        <taxon>Eurotiomycetes</taxon>
        <taxon>Eurotiomycetidae</taxon>
        <taxon>Eurotiales</taxon>
        <taxon>Aspergillaceae</taxon>
        <taxon>Aspergillus</taxon>
        <taxon>Aspergillus subgen. Circumdati</taxon>
    </lineage>
</organism>
<dbReference type="Gene3D" id="4.10.240.10">
    <property type="entry name" value="Zn(2)-C6 fungal-type DNA-binding domain"/>
    <property type="match status" value="1"/>
</dbReference>
<dbReference type="SUPFAM" id="SSF57701">
    <property type="entry name" value="Zn2/Cys6 DNA-binding domain"/>
    <property type="match status" value="1"/>
</dbReference>
<keyword evidence="6" id="KW-0539">Nucleus</keyword>
<dbReference type="OrthoDB" id="5394557at2759"/>
<evidence type="ECO:0000313" key="10">
    <source>
        <dbReference type="Proteomes" id="UP000327118"/>
    </source>
</evidence>
<dbReference type="PROSITE" id="PS50048">
    <property type="entry name" value="ZN2_CY6_FUNGAL_2"/>
    <property type="match status" value="1"/>
</dbReference>
<feature type="region of interest" description="Disordered" evidence="7">
    <location>
        <begin position="26"/>
        <end position="59"/>
    </location>
</feature>
<feature type="region of interest" description="Disordered" evidence="7">
    <location>
        <begin position="385"/>
        <end position="497"/>
    </location>
</feature>
<evidence type="ECO:0000256" key="5">
    <source>
        <dbReference type="ARBA" id="ARBA00023163"/>
    </source>
</evidence>
<dbReference type="GO" id="GO:0008270">
    <property type="term" value="F:zinc ion binding"/>
    <property type="evidence" value="ECO:0007669"/>
    <property type="project" value="InterPro"/>
</dbReference>
<evidence type="ECO:0000256" key="2">
    <source>
        <dbReference type="ARBA" id="ARBA00022723"/>
    </source>
</evidence>
<dbReference type="InterPro" id="IPR050987">
    <property type="entry name" value="AtrR-like"/>
</dbReference>
<dbReference type="CDD" id="cd00067">
    <property type="entry name" value="GAL4"/>
    <property type="match status" value="1"/>
</dbReference>
<keyword evidence="10" id="KW-1185">Reference proteome</keyword>
<keyword evidence="5" id="KW-0804">Transcription</keyword>
<evidence type="ECO:0000256" key="1">
    <source>
        <dbReference type="ARBA" id="ARBA00004123"/>
    </source>
</evidence>
<gene>
    <name evidence="9" type="ORF">BDV28DRAFT_136207</name>
</gene>
<keyword evidence="3" id="KW-0805">Transcription regulation</keyword>
<dbReference type="InterPro" id="IPR036864">
    <property type="entry name" value="Zn2-C6_fun-type_DNA-bd_sf"/>
</dbReference>
<feature type="region of interest" description="Disordered" evidence="7">
    <location>
        <begin position="274"/>
        <end position="293"/>
    </location>
</feature>
<protein>
    <recommendedName>
        <fullName evidence="8">Zn(2)-C6 fungal-type domain-containing protein</fullName>
    </recommendedName>
</protein>
<dbReference type="AlphaFoldDB" id="A0A5N6Z2J5"/>
<keyword evidence="2" id="KW-0479">Metal-binding</keyword>
<dbReference type="GO" id="GO:0000981">
    <property type="term" value="F:DNA-binding transcription factor activity, RNA polymerase II-specific"/>
    <property type="evidence" value="ECO:0007669"/>
    <property type="project" value="InterPro"/>
</dbReference>
<dbReference type="Pfam" id="PF00172">
    <property type="entry name" value="Zn_clus"/>
    <property type="match status" value="1"/>
</dbReference>
<evidence type="ECO:0000256" key="4">
    <source>
        <dbReference type="ARBA" id="ARBA00023125"/>
    </source>
</evidence>
<dbReference type="PANTHER" id="PTHR46910:SF3">
    <property type="entry name" value="HALOTOLERANCE PROTEIN 9-RELATED"/>
    <property type="match status" value="1"/>
</dbReference>
<dbReference type="GO" id="GO:0005634">
    <property type="term" value="C:nucleus"/>
    <property type="evidence" value="ECO:0007669"/>
    <property type="project" value="UniProtKB-SubCell"/>
</dbReference>
<dbReference type="GO" id="GO:0009893">
    <property type="term" value="P:positive regulation of metabolic process"/>
    <property type="evidence" value="ECO:0007669"/>
    <property type="project" value="UniProtKB-ARBA"/>
</dbReference>
<evidence type="ECO:0000259" key="8">
    <source>
        <dbReference type="PROSITE" id="PS50048"/>
    </source>
</evidence>
<evidence type="ECO:0000313" key="9">
    <source>
        <dbReference type="EMBL" id="KAE8351884.1"/>
    </source>
</evidence>
<dbReference type="GO" id="GO:0003677">
    <property type="term" value="F:DNA binding"/>
    <property type="evidence" value="ECO:0007669"/>
    <property type="project" value="UniProtKB-KW"/>
</dbReference>
<name>A0A5N6Z2J5_9EURO</name>